<dbReference type="PANTHER" id="PTHR18895:SF74">
    <property type="entry name" value="MTRF1L RELEASE FACTOR GLUTAMINE METHYLTRANSFERASE"/>
    <property type="match status" value="1"/>
</dbReference>
<feature type="region of interest" description="Disordered" evidence="6">
    <location>
        <begin position="274"/>
        <end position="304"/>
    </location>
</feature>
<dbReference type="InterPro" id="IPR050320">
    <property type="entry name" value="N5-glutamine_MTase"/>
</dbReference>
<dbReference type="PANTHER" id="PTHR18895">
    <property type="entry name" value="HEMK METHYLTRANSFERASE"/>
    <property type="match status" value="1"/>
</dbReference>
<dbReference type="Gene3D" id="1.10.8.10">
    <property type="entry name" value="DNA helicase RuvA subunit, C-terminal domain"/>
    <property type="match status" value="1"/>
</dbReference>
<evidence type="ECO:0000313" key="9">
    <source>
        <dbReference type="EMBL" id="GGG57707.1"/>
    </source>
</evidence>
<dbReference type="PROSITE" id="PS00092">
    <property type="entry name" value="N6_MTASE"/>
    <property type="match status" value="1"/>
</dbReference>
<dbReference type="EMBL" id="BMEQ01000009">
    <property type="protein sequence ID" value="GGG57707.1"/>
    <property type="molecule type" value="Genomic_DNA"/>
</dbReference>
<evidence type="ECO:0000256" key="2">
    <source>
        <dbReference type="ARBA" id="ARBA00022679"/>
    </source>
</evidence>
<keyword evidence="1 5" id="KW-0489">Methyltransferase</keyword>
<feature type="domain" description="Release factor glutamine methyltransferase N-terminal" evidence="8">
    <location>
        <begin position="7"/>
        <end position="75"/>
    </location>
</feature>
<accession>A0A917GUG0</accession>
<reference evidence="9" key="1">
    <citation type="journal article" date="2014" name="Int. J. Syst. Evol. Microbiol.">
        <title>Complete genome sequence of Corynebacterium casei LMG S-19264T (=DSM 44701T), isolated from a smear-ripened cheese.</title>
        <authorList>
            <consortium name="US DOE Joint Genome Institute (JGI-PGF)"/>
            <person name="Walter F."/>
            <person name="Albersmeier A."/>
            <person name="Kalinowski J."/>
            <person name="Ruckert C."/>
        </authorList>
    </citation>
    <scope>NUCLEOTIDE SEQUENCE</scope>
    <source>
        <strain evidence="9">CGMCC 1.12187</strain>
    </source>
</reference>
<gene>
    <name evidence="5 9" type="primary">prmC</name>
    <name evidence="9" type="ORF">GCM10011374_20590</name>
</gene>
<evidence type="ECO:0000256" key="1">
    <source>
        <dbReference type="ARBA" id="ARBA00022603"/>
    </source>
</evidence>
<dbReference type="GO" id="GO:0032259">
    <property type="term" value="P:methylation"/>
    <property type="evidence" value="ECO:0007669"/>
    <property type="project" value="UniProtKB-KW"/>
</dbReference>
<dbReference type="HAMAP" id="MF_02126">
    <property type="entry name" value="RF_methyltr_PrmC"/>
    <property type="match status" value="1"/>
</dbReference>
<dbReference type="InterPro" id="IPR040758">
    <property type="entry name" value="PrmC_N"/>
</dbReference>
<dbReference type="Pfam" id="PF17827">
    <property type="entry name" value="PrmC_N"/>
    <property type="match status" value="1"/>
</dbReference>
<comment type="caution">
    <text evidence="9">The sequence shown here is derived from an EMBL/GenBank/DDBJ whole genome shotgun (WGS) entry which is preliminary data.</text>
</comment>
<dbReference type="CDD" id="cd02440">
    <property type="entry name" value="AdoMet_MTases"/>
    <property type="match status" value="1"/>
</dbReference>
<sequence>MNRSLGQAVRWAEQVLAEAGIDAARTDALLLAGHLMGLSRGEVEARAIIGADEPAGYAELVAERARRIPLQHLTGVAHFRYLVLAVGPGVFVPRPETETVVQAVVDELREQLAAGVHRPHVVDLGTGSGAIAASVAHEVPQARVHAVELSETAHAWAAENLRGTRTELVRGDLRTAFPELDGRCDVVVSNPPYIPPDAVPREPEAREHDPDLALYGGGEDGLDLPRAALASAVRLLRPGGFFVMEHAEVQAGAVARALRAAGFVDVVGHQDLTGRDRATAGRRPAGPQGAQEGGQETATGEVGE</sequence>
<dbReference type="SUPFAM" id="SSF53335">
    <property type="entry name" value="S-adenosyl-L-methionine-dependent methyltransferases"/>
    <property type="match status" value="1"/>
</dbReference>
<keyword evidence="10" id="KW-1185">Reference proteome</keyword>
<reference evidence="9" key="2">
    <citation type="submission" date="2020-09" db="EMBL/GenBank/DDBJ databases">
        <authorList>
            <person name="Sun Q."/>
            <person name="Zhou Y."/>
        </authorList>
    </citation>
    <scope>NUCLEOTIDE SEQUENCE</scope>
    <source>
        <strain evidence="9">CGMCC 1.12187</strain>
    </source>
</reference>
<evidence type="ECO:0000259" key="7">
    <source>
        <dbReference type="Pfam" id="PF05175"/>
    </source>
</evidence>
<comment type="caution">
    <text evidence="5">Lacks conserved residue(s) required for the propagation of feature annotation.</text>
</comment>
<evidence type="ECO:0000256" key="6">
    <source>
        <dbReference type="SAM" id="MobiDB-lite"/>
    </source>
</evidence>
<feature type="compositionally biased region" description="Low complexity" evidence="6">
    <location>
        <begin position="284"/>
        <end position="304"/>
    </location>
</feature>
<protein>
    <recommendedName>
        <fullName evidence="5">Release factor glutamine methyltransferase</fullName>
        <shortName evidence="5">RF MTase</shortName>
        <ecNumber evidence="5">2.1.1.297</ecNumber>
    </recommendedName>
    <alternativeName>
        <fullName evidence="5">N5-glutamine methyltransferase PrmC</fullName>
    </alternativeName>
    <alternativeName>
        <fullName evidence="5">Protein-(glutamine-N5) MTase PrmC</fullName>
    </alternativeName>
    <alternativeName>
        <fullName evidence="5">Protein-glutamine N-methyltransferase PrmC</fullName>
    </alternativeName>
</protein>
<feature type="binding site" evidence="5">
    <location>
        <position position="190"/>
    </location>
    <ligand>
        <name>S-adenosyl-L-methionine</name>
        <dbReference type="ChEBI" id="CHEBI:59789"/>
    </ligand>
</feature>
<dbReference type="EC" id="2.1.1.297" evidence="5"/>
<feature type="binding site" evidence="5">
    <location>
        <position position="148"/>
    </location>
    <ligand>
        <name>S-adenosyl-L-methionine</name>
        <dbReference type="ChEBI" id="CHEBI:59789"/>
    </ligand>
</feature>
<dbReference type="NCBIfam" id="TIGR00536">
    <property type="entry name" value="hemK_fam"/>
    <property type="match status" value="1"/>
</dbReference>
<evidence type="ECO:0000313" key="10">
    <source>
        <dbReference type="Proteomes" id="UP000638848"/>
    </source>
</evidence>
<evidence type="ECO:0000256" key="4">
    <source>
        <dbReference type="ARBA" id="ARBA00048391"/>
    </source>
</evidence>
<feature type="binding site" evidence="5">
    <location>
        <begin position="190"/>
        <end position="193"/>
    </location>
    <ligand>
        <name>substrate</name>
    </ligand>
</feature>
<comment type="similarity">
    <text evidence="5">Belongs to the protein N5-glutamine methyltransferase family. PrmC subfamily.</text>
</comment>
<comment type="function">
    <text evidence="5">Methylates the class 1 translation termination release factors RF1/PrfA and RF2/PrfB on the glutamine residue of the universally conserved GGQ motif.</text>
</comment>
<keyword evidence="2 5" id="KW-0808">Transferase</keyword>
<evidence type="ECO:0000259" key="8">
    <source>
        <dbReference type="Pfam" id="PF17827"/>
    </source>
</evidence>
<dbReference type="GO" id="GO:0003676">
    <property type="term" value="F:nucleic acid binding"/>
    <property type="evidence" value="ECO:0007669"/>
    <property type="project" value="InterPro"/>
</dbReference>
<dbReference type="InterPro" id="IPR019874">
    <property type="entry name" value="RF_methyltr_PrmC"/>
</dbReference>
<dbReference type="InterPro" id="IPR004556">
    <property type="entry name" value="HemK-like"/>
</dbReference>
<dbReference type="NCBIfam" id="TIGR03534">
    <property type="entry name" value="RF_mod_PrmC"/>
    <property type="match status" value="1"/>
</dbReference>
<feature type="binding site" evidence="5">
    <location>
        <begin position="125"/>
        <end position="129"/>
    </location>
    <ligand>
        <name>S-adenosyl-L-methionine</name>
        <dbReference type="ChEBI" id="CHEBI:59789"/>
    </ligand>
</feature>
<dbReference type="Pfam" id="PF05175">
    <property type="entry name" value="MTS"/>
    <property type="match status" value="1"/>
</dbReference>
<dbReference type="InterPro" id="IPR007848">
    <property type="entry name" value="Small_mtfrase_dom"/>
</dbReference>
<dbReference type="Proteomes" id="UP000638848">
    <property type="component" value="Unassembled WGS sequence"/>
</dbReference>
<dbReference type="InterPro" id="IPR029063">
    <property type="entry name" value="SAM-dependent_MTases_sf"/>
</dbReference>
<dbReference type="GO" id="GO:0102559">
    <property type="term" value="F:peptide chain release factor N(5)-glutamine methyltransferase activity"/>
    <property type="evidence" value="ECO:0007669"/>
    <property type="project" value="UniProtKB-EC"/>
</dbReference>
<dbReference type="AlphaFoldDB" id="A0A917GUG0"/>
<dbReference type="InterPro" id="IPR002052">
    <property type="entry name" value="DNA_methylase_N6_adenine_CS"/>
</dbReference>
<organism evidence="9 10">
    <name type="scientific">Kocuria dechangensis</name>
    <dbReference type="NCBI Taxonomy" id="1176249"/>
    <lineage>
        <taxon>Bacteria</taxon>
        <taxon>Bacillati</taxon>
        <taxon>Actinomycetota</taxon>
        <taxon>Actinomycetes</taxon>
        <taxon>Micrococcales</taxon>
        <taxon>Micrococcaceae</taxon>
        <taxon>Kocuria</taxon>
    </lineage>
</organism>
<name>A0A917GUG0_9MICC</name>
<dbReference type="Gene3D" id="3.40.50.150">
    <property type="entry name" value="Vaccinia Virus protein VP39"/>
    <property type="match status" value="1"/>
</dbReference>
<evidence type="ECO:0000256" key="5">
    <source>
        <dbReference type="HAMAP-Rule" id="MF_02126"/>
    </source>
</evidence>
<dbReference type="RefSeq" id="WP_229741742.1">
    <property type="nucleotide sequence ID" value="NZ_BMEQ01000009.1"/>
</dbReference>
<keyword evidence="3 5" id="KW-0949">S-adenosyl-L-methionine</keyword>
<evidence type="ECO:0000256" key="3">
    <source>
        <dbReference type="ARBA" id="ARBA00022691"/>
    </source>
</evidence>
<feature type="domain" description="Methyltransferase small" evidence="7">
    <location>
        <begin position="105"/>
        <end position="193"/>
    </location>
</feature>
<comment type="catalytic activity">
    <reaction evidence="4 5">
        <text>L-glutaminyl-[peptide chain release factor] + S-adenosyl-L-methionine = N(5)-methyl-L-glutaminyl-[peptide chain release factor] + S-adenosyl-L-homocysteine + H(+)</text>
        <dbReference type="Rhea" id="RHEA:42896"/>
        <dbReference type="Rhea" id="RHEA-COMP:10271"/>
        <dbReference type="Rhea" id="RHEA-COMP:10272"/>
        <dbReference type="ChEBI" id="CHEBI:15378"/>
        <dbReference type="ChEBI" id="CHEBI:30011"/>
        <dbReference type="ChEBI" id="CHEBI:57856"/>
        <dbReference type="ChEBI" id="CHEBI:59789"/>
        <dbReference type="ChEBI" id="CHEBI:61891"/>
        <dbReference type="EC" id="2.1.1.297"/>
    </reaction>
</comment>
<proteinExistence type="inferred from homology"/>